<dbReference type="InterPro" id="IPR046364">
    <property type="entry name" value="Exo70_C"/>
</dbReference>
<dbReference type="Proteomes" id="UP000186922">
    <property type="component" value="Unassembled WGS sequence"/>
</dbReference>
<reference evidence="7 8" key="1">
    <citation type="journal article" date="2016" name="Nat. Commun.">
        <title>Extremotolerant tardigrade genome and improved radiotolerance of human cultured cells by tardigrade-unique protein.</title>
        <authorList>
            <person name="Hashimoto T."/>
            <person name="Horikawa D.D."/>
            <person name="Saito Y."/>
            <person name="Kuwahara H."/>
            <person name="Kozuka-Hata H."/>
            <person name="Shin-I T."/>
            <person name="Minakuchi Y."/>
            <person name="Ohishi K."/>
            <person name="Motoyama A."/>
            <person name="Aizu T."/>
            <person name="Enomoto A."/>
            <person name="Kondo K."/>
            <person name="Tanaka S."/>
            <person name="Hara Y."/>
            <person name="Koshikawa S."/>
            <person name="Sagara H."/>
            <person name="Miura T."/>
            <person name="Yokobori S."/>
            <person name="Miyagawa K."/>
            <person name="Suzuki Y."/>
            <person name="Kubo T."/>
            <person name="Oyama M."/>
            <person name="Kohara Y."/>
            <person name="Fujiyama A."/>
            <person name="Arakawa K."/>
            <person name="Katayama T."/>
            <person name="Toyoda A."/>
            <person name="Kunieda T."/>
        </authorList>
    </citation>
    <scope>NUCLEOTIDE SEQUENCE [LARGE SCALE GENOMIC DNA]</scope>
    <source>
        <strain evidence="7 8">YOKOZUNA-1</strain>
    </source>
</reference>
<evidence type="ECO:0000313" key="8">
    <source>
        <dbReference type="Proteomes" id="UP000186922"/>
    </source>
</evidence>
<dbReference type="SUPFAM" id="SSF74788">
    <property type="entry name" value="Cullin repeat-like"/>
    <property type="match status" value="1"/>
</dbReference>
<organism evidence="7 8">
    <name type="scientific">Ramazzottius varieornatus</name>
    <name type="common">Water bear</name>
    <name type="synonym">Tardigrade</name>
    <dbReference type="NCBI Taxonomy" id="947166"/>
    <lineage>
        <taxon>Eukaryota</taxon>
        <taxon>Metazoa</taxon>
        <taxon>Ecdysozoa</taxon>
        <taxon>Tardigrada</taxon>
        <taxon>Eutardigrada</taxon>
        <taxon>Parachela</taxon>
        <taxon>Hypsibioidea</taxon>
        <taxon>Ramazzottiidae</taxon>
        <taxon>Ramazzottius</taxon>
    </lineage>
</organism>
<keyword evidence="8" id="KW-1185">Reference proteome</keyword>
<keyword evidence="2" id="KW-0813">Transport</keyword>
<evidence type="ECO:0000256" key="3">
    <source>
        <dbReference type="ARBA" id="ARBA00022483"/>
    </source>
</evidence>
<feature type="compositionally biased region" description="Polar residues" evidence="5">
    <location>
        <begin position="13"/>
        <end position="36"/>
    </location>
</feature>
<evidence type="ECO:0000256" key="2">
    <source>
        <dbReference type="ARBA" id="ARBA00022448"/>
    </source>
</evidence>
<evidence type="ECO:0000256" key="4">
    <source>
        <dbReference type="ARBA" id="ARBA00026169"/>
    </source>
</evidence>
<evidence type="ECO:0000259" key="6">
    <source>
        <dbReference type="Pfam" id="PF03081"/>
    </source>
</evidence>
<dbReference type="PANTHER" id="PTHR12542">
    <property type="entry name" value="EXOCYST COMPLEX PROTEIN EXO70"/>
    <property type="match status" value="1"/>
</dbReference>
<gene>
    <name evidence="7" type="primary">RvY_19209-1</name>
    <name evidence="7" type="synonym">RvY_19209.1</name>
    <name evidence="7" type="ORF">RvY_19209</name>
</gene>
<dbReference type="STRING" id="947166.A0A1D1W8P3"/>
<feature type="region of interest" description="Disordered" evidence="5">
    <location>
        <begin position="1"/>
        <end position="41"/>
    </location>
</feature>
<proteinExistence type="inferred from homology"/>
<dbReference type="Pfam" id="PF20669">
    <property type="entry name" value="Exo70_N"/>
    <property type="match status" value="1"/>
</dbReference>
<feature type="region of interest" description="Disordered" evidence="5">
    <location>
        <begin position="501"/>
        <end position="577"/>
    </location>
</feature>
<evidence type="ECO:0000256" key="5">
    <source>
        <dbReference type="SAM" id="MobiDB-lite"/>
    </source>
</evidence>
<dbReference type="EMBL" id="BDGG01000026">
    <property type="protein sequence ID" value="GAV09716.1"/>
    <property type="molecule type" value="Genomic_DNA"/>
</dbReference>
<dbReference type="GO" id="GO:0006887">
    <property type="term" value="P:exocytosis"/>
    <property type="evidence" value="ECO:0007669"/>
    <property type="project" value="UniProtKB-KW"/>
</dbReference>
<dbReference type="InterPro" id="IPR004140">
    <property type="entry name" value="Exo70"/>
</dbReference>
<comment type="similarity">
    <text evidence="1">Belongs to the EXO70 family.</text>
</comment>
<dbReference type="Pfam" id="PF03081">
    <property type="entry name" value="Exo70_C"/>
    <property type="match status" value="1"/>
</dbReference>
<comment type="caution">
    <text evidence="7">The sequence shown here is derived from an EMBL/GenBank/DDBJ whole genome shotgun (WGS) entry which is preliminary data.</text>
</comment>
<dbReference type="InterPro" id="IPR016159">
    <property type="entry name" value="Cullin_repeat-like_dom_sf"/>
</dbReference>
<name>A0A1D1W8P3_RAMVA</name>
<evidence type="ECO:0000256" key="1">
    <source>
        <dbReference type="ARBA" id="ARBA00006756"/>
    </source>
</evidence>
<dbReference type="GO" id="GO:0000145">
    <property type="term" value="C:exocyst"/>
    <property type="evidence" value="ECO:0007669"/>
    <property type="project" value="InterPro"/>
</dbReference>
<dbReference type="AlphaFoldDB" id="A0A1D1W8P3"/>
<protein>
    <recommendedName>
        <fullName evidence="4">Exocyst complex component 7</fullName>
    </recommendedName>
</protein>
<accession>A0A1D1W8P3</accession>
<feature type="domain" description="Exocyst complex subunit Exo70 C-terminal" evidence="6">
    <location>
        <begin position="616"/>
        <end position="1005"/>
    </location>
</feature>
<evidence type="ECO:0000313" key="7">
    <source>
        <dbReference type="EMBL" id="GAV09716.1"/>
    </source>
</evidence>
<keyword evidence="3" id="KW-0268">Exocytosis</keyword>
<feature type="compositionally biased region" description="Basic residues" evidence="5">
    <location>
        <begin position="553"/>
        <end position="569"/>
    </location>
</feature>
<sequence>MDPTKPTARPSRVSITNASSPSRISSTTLVDGSKQSPAAPAAITHPSLTNLKPSIHILPSVQSGDSIHTAEQGRKVKTTTTPFTPQAKFTPPRQPQIVRETSVAAHTDHHSLQETLRTLADEGTGNEVYWLPVAVARFGFKNANVRAAGLNIRASVDADNPDDKLDPTKAILSRWSHAAKTEEKLYELQQKELRQQKASMFAMEEEGDAVDAKNAGLDPNDDDEDLQELLDELRVSAPNPNFRRANERRSKRFTSQFEEEIAERNVHLRQRMEQMNSRVKKFEKGFEALDSLAVKMDTLAESSKRRVQFLEQCLVPLYNESSWHQICRNNAEKATVAIEAALNHYQVPEQLSAVIQAGPVKNLSAYCKALERVKSSLDFFSECHLATPEFEHVSSLYRTGRENLIKEFRDLLRMHSKAVPAVIIQDAIVNNLHDPSISHDFAHFAETVYNDLKMVTAWFVSTKDNFDFMDVYAKFRLDAMKDSLNQFRSFYKESADSSGLGIGEIDPDRKSMSRSMGFDGSSMHSSEMASQMGDDASSMAPVNGEDGATKSYTLKRRSAIKSSPRKKNAPHGTGTQSLFQKLRRIKTNNSAMKKATGARVGIDEETYQEVETYMGMVSAFLKLLESEVGLMYGIIPDEHMRDVFDRIVLPAILRFESSGKELADKILLHVNNGDFSAMLLLLQLLEHFEDLKPLFASALEGCTHETQNRWTRVEQTFRSAVLRTMDGFLANIKSSTDRVLPPDGTVHELTSNTIAFLSNLVDYRVLFDSVITPDVTENQRKSLMHNFRAGQNQNTATVGHNFPKYLNSVVSHLLASLTTRSENYNDPTLKAIFLLNNTSYMYNHLKQVGIIHIMMEDNPDVDRLISGRIAEQRRAYVDCWTTLTKLLTEAIGEAAFLRPRSPNDVSLKLSVAQQTNFEEKLKEKDRQMIKDRCVAINKELTSQAVKQEKYSVPDHHLRAELKTQNRNDILHLYDTYRQRYTHIPFTKFYDKYLPFTTAQVSDMMDRFFSQDTFTAALNTAGQVVRIDD</sequence>
<dbReference type="PANTHER" id="PTHR12542:SF41">
    <property type="entry name" value="EXOCYST COMPLEX COMPONENT 7"/>
    <property type="match status" value="1"/>
</dbReference>
<dbReference type="GO" id="GO:0005546">
    <property type="term" value="F:phosphatidylinositol-4,5-bisphosphate binding"/>
    <property type="evidence" value="ECO:0007669"/>
    <property type="project" value="InterPro"/>
</dbReference>
<feature type="region of interest" description="Disordered" evidence="5">
    <location>
        <begin position="62"/>
        <end position="93"/>
    </location>
</feature>
<dbReference type="OrthoDB" id="1922221at2759"/>
<dbReference type="Gene3D" id="1.20.1280.170">
    <property type="entry name" value="Exocyst complex component Exo70"/>
    <property type="match status" value="1"/>
</dbReference>